<evidence type="ECO:0000256" key="1">
    <source>
        <dbReference type="SAM" id="Phobius"/>
    </source>
</evidence>
<evidence type="ECO:0000256" key="2">
    <source>
        <dbReference type="SAM" id="SignalP"/>
    </source>
</evidence>
<gene>
    <name evidence="4" type="primary">LOC111101677</name>
</gene>
<dbReference type="Proteomes" id="UP000694844">
    <property type="component" value="Chromosome 6"/>
</dbReference>
<dbReference type="Gene3D" id="2.60.120.260">
    <property type="entry name" value="Galactose-binding domain-like"/>
    <property type="match status" value="1"/>
</dbReference>
<organism evidence="3 4">
    <name type="scientific">Crassostrea virginica</name>
    <name type="common">Eastern oyster</name>
    <dbReference type="NCBI Taxonomy" id="6565"/>
    <lineage>
        <taxon>Eukaryota</taxon>
        <taxon>Metazoa</taxon>
        <taxon>Spiralia</taxon>
        <taxon>Lophotrochozoa</taxon>
        <taxon>Mollusca</taxon>
        <taxon>Bivalvia</taxon>
        <taxon>Autobranchia</taxon>
        <taxon>Pteriomorphia</taxon>
        <taxon>Ostreida</taxon>
        <taxon>Ostreoidea</taxon>
        <taxon>Ostreidae</taxon>
        <taxon>Crassostrea</taxon>
    </lineage>
</organism>
<protein>
    <submittedName>
        <fullName evidence="4">Uncharacterized protein LOC111101677 isoform X1</fullName>
    </submittedName>
</protein>
<keyword evidence="3" id="KW-1185">Reference proteome</keyword>
<evidence type="ECO:0000313" key="4">
    <source>
        <dbReference type="RefSeq" id="XP_022289967.1"/>
    </source>
</evidence>
<feature type="chain" id="PRO_5034821366" evidence="2">
    <location>
        <begin position="23"/>
        <end position="300"/>
    </location>
</feature>
<keyword evidence="1" id="KW-0812">Transmembrane</keyword>
<evidence type="ECO:0000313" key="3">
    <source>
        <dbReference type="Proteomes" id="UP000694844"/>
    </source>
</evidence>
<dbReference type="AlphaFoldDB" id="A0A8B8AEP7"/>
<dbReference type="InterPro" id="IPR008979">
    <property type="entry name" value="Galactose-bd-like_sf"/>
</dbReference>
<keyword evidence="2" id="KW-0732">Signal</keyword>
<dbReference type="GeneID" id="111101677"/>
<dbReference type="SUPFAM" id="SSF49785">
    <property type="entry name" value="Galactose-binding domain-like"/>
    <property type="match status" value="1"/>
</dbReference>
<dbReference type="OrthoDB" id="547680at2759"/>
<feature type="signal peptide" evidence="2">
    <location>
        <begin position="1"/>
        <end position="22"/>
    </location>
</feature>
<reference evidence="4" key="1">
    <citation type="submission" date="2025-08" db="UniProtKB">
        <authorList>
            <consortium name="RefSeq"/>
        </authorList>
    </citation>
    <scope>IDENTIFICATION</scope>
    <source>
        <tissue evidence="4">Whole sample</tissue>
    </source>
</reference>
<keyword evidence="1" id="KW-1133">Transmembrane helix</keyword>
<dbReference type="KEGG" id="cvn:111101677"/>
<dbReference type="RefSeq" id="XP_022289967.1">
    <property type="nucleotide sequence ID" value="XM_022434259.1"/>
</dbReference>
<sequence>MTRCTVLFSCLLVEVMCLIVFSFENVALNKSAWQQDTVFNYAAKRGVDGRKSSLSRFGDECVTSEYNATSEWRVDLEHVLSIHHISILFATDDKDWNKDNELTKYFLGFSAYISNTTEREDGILCFRDTTYTRATIPNPINIPCPHYGRFVTYYNNRTHIPYPEGYSDTTASFLCEVEVYGCSDQGKFGENCSMPCPPKCLKNSCDITKGTCFECIVGYLGPTCEIKEKKPQYPLPFLCGAVGFLVIVVSITSYRCCIKGTRGNAQFSPEDEIIPQNLSTQCTTTDVCSHGVPLVTKMMN</sequence>
<feature type="transmembrane region" description="Helical" evidence="1">
    <location>
        <begin position="233"/>
        <end position="254"/>
    </location>
</feature>
<keyword evidence="1" id="KW-0472">Membrane</keyword>
<proteinExistence type="predicted"/>
<accession>A0A8B8AEP7</accession>
<name>A0A8B8AEP7_CRAVI</name>